<evidence type="ECO:0000313" key="12">
    <source>
        <dbReference type="Proteomes" id="UP000315925"/>
    </source>
</evidence>
<evidence type="ECO:0000259" key="8">
    <source>
        <dbReference type="Pfam" id="PF01416"/>
    </source>
</evidence>
<evidence type="ECO:0000256" key="4">
    <source>
        <dbReference type="HAMAP-Rule" id="MF_00171"/>
    </source>
</evidence>
<dbReference type="KEGG" id="mkc:kam1_2068"/>
<proteinExistence type="inferred from homology"/>
<dbReference type="EMBL" id="JQNX01000004">
    <property type="protein sequence ID" value="KIE58460.1"/>
    <property type="molecule type" value="Genomic_DNA"/>
</dbReference>
<dbReference type="NCBIfam" id="TIGR00071">
    <property type="entry name" value="hisT_truA"/>
    <property type="match status" value="1"/>
</dbReference>
<gene>
    <name evidence="4" type="primary">truA</name>
    <name evidence="9" type="ORF">A946_06080</name>
    <name evidence="10" type="ORF">kam1_2068</name>
</gene>
<protein>
    <recommendedName>
        <fullName evidence="4">tRNA pseudouridine synthase A</fullName>
        <ecNumber evidence="4">5.4.99.12</ecNumber>
    </recommendedName>
    <alternativeName>
        <fullName evidence="4">tRNA pseudouridine(38-40) synthase</fullName>
    </alternativeName>
    <alternativeName>
        <fullName evidence="4">tRNA pseudouridylate synthase I</fullName>
    </alternativeName>
    <alternativeName>
        <fullName evidence="4">tRNA-uridine isomerase I</fullName>
    </alternativeName>
</protein>
<dbReference type="InterPro" id="IPR020094">
    <property type="entry name" value="TruA/RsuA/RluB/E/F_N"/>
</dbReference>
<dbReference type="InterPro" id="IPR001406">
    <property type="entry name" value="PsdUridine_synth_TruA"/>
</dbReference>
<dbReference type="HAMAP" id="MF_00171">
    <property type="entry name" value="TruA"/>
    <property type="match status" value="1"/>
</dbReference>
<keyword evidence="11" id="KW-1185">Reference proteome</keyword>
<dbReference type="InterPro" id="IPR020103">
    <property type="entry name" value="PsdUridine_synth_cat_dom_sf"/>
</dbReference>
<dbReference type="CDD" id="cd02570">
    <property type="entry name" value="PseudoU_synth_EcTruA"/>
    <property type="match status" value="1"/>
</dbReference>
<dbReference type="EMBL" id="CP037899">
    <property type="protein sequence ID" value="QDQ43276.1"/>
    <property type="molecule type" value="Genomic_DNA"/>
</dbReference>
<feature type="binding site" evidence="4 6">
    <location>
        <position position="114"/>
    </location>
    <ligand>
        <name>substrate</name>
    </ligand>
</feature>
<dbReference type="Proteomes" id="UP000315925">
    <property type="component" value="Chromosome"/>
</dbReference>
<feature type="active site" description="Nucleophile" evidence="4 5">
    <location>
        <position position="56"/>
    </location>
</feature>
<dbReference type="Proteomes" id="UP000031594">
    <property type="component" value="Unassembled WGS sequence"/>
</dbReference>
<dbReference type="PANTHER" id="PTHR11142">
    <property type="entry name" value="PSEUDOURIDYLATE SYNTHASE"/>
    <property type="match status" value="1"/>
</dbReference>
<dbReference type="FunFam" id="3.30.70.580:FF:000001">
    <property type="entry name" value="tRNA pseudouridine synthase A"/>
    <property type="match status" value="1"/>
</dbReference>
<accession>A0A0C1V417</accession>
<evidence type="ECO:0000256" key="5">
    <source>
        <dbReference type="PIRSR" id="PIRSR001430-1"/>
    </source>
</evidence>
<dbReference type="Pfam" id="PF01416">
    <property type="entry name" value="PseudoU_synth_1"/>
    <property type="match status" value="2"/>
</dbReference>
<dbReference type="GO" id="GO:0031119">
    <property type="term" value="P:tRNA pseudouridine synthesis"/>
    <property type="evidence" value="ECO:0007669"/>
    <property type="project" value="UniProtKB-UniRule"/>
</dbReference>
<sequence>MNLPLVGYKIILSYCGTGFHGWQKQGQLPTVQRFLEEAVAKIWQTDIHVEGASRTDAGVHAKGQVASFIAPRKLEAEVLQRALNYYLPDTIRVLDVRLVSKEFHARFHAISKTYQYRIWNDPVMDPFYLWRAWHIPRQLDLRGMNEAATLFVGKKDFASFVSSPGFVLKDTIRTVFDCGFTVQGPLHLFTIKADGFLYRMVRNIVGALVKIGLGRLDLEKLKIIFESKNRKLSPASAPPWGLYLMKVDYPPDKEIND</sequence>
<reference evidence="12" key="3">
    <citation type="submission" date="2019-03" db="EMBL/GenBank/DDBJ databases">
        <title>Complete genome of Methylacidiphilum kamchatkense Kam1.</title>
        <authorList>
            <person name="Kruse T."/>
            <person name="Murarilal Ratnadevi C."/>
            <person name="Erikstad H.-A."/>
            <person name="Birkeland N.-K."/>
        </authorList>
    </citation>
    <scope>NUCLEOTIDE SEQUENCE [LARGE SCALE GENOMIC DNA]</scope>
    <source>
        <strain evidence="12">kam1</strain>
    </source>
</reference>
<comment type="subunit">
    <text evidence="4">Homodimer.</text>
</comment>
<comment type="function">
    <text evidence="4">Formation of pseudouridine at positions 38, 39 and 40 in the anticodon stem and loop of transfer RNAs.</text>
</comment>
<comment type="caution">
    <text evidence="4">Lacks conserved residue(s) required for the propagation of feature annotation.</text>
</comment>
<reference evidence="10" key="2">
    <citation type="journal article" date="2019" name="BMC Genomics">
        <title>Complete genome sequence analysis of the thermoacidophilic verrucomicrobial methanotroph 'Candidatus Methylacidiphilum kamchatkense' strain Kam1 and comparison with its closest relatives.</title>
        <authorList>
            <person name="Kruse T."/>
            <person name="Ratnadevi C.M."/>
            <person name="Erikstad H.A."/>
            <person name="Birkeland N.K."/>
        </authorList>
    </citation>
    <scope>NUCLEOTIDE SEQUENCE</scope>
    <source>
        <strain evidence="10">Kam1</strain>
    </source>
</reference>
<name>A0A0C1V417_9BACT</name>
<evidence type="ECO:0000313" key="9">
    <source>
        <dbReference type="EMBL" id="KIE58460.1"/>
    </source>
</evidence>
<dbReference type="InterPro" id="IPR020097">
    <property type="entry name" value="PsdUridine_synth_TruA_a/b_dom"/>
</dbReference>
<dbReference type="RefSeq" id="WP_039721432.1">
    <property type="nucleotide sequence ID" value="NZ_CP037899.1"/>
</dbReference>
<dbReference type="Gene3D" id="3.30.70.660">
    <property type="entry name" value="Pseudouridine synthase I, catalytic domain, C-terminal subdomain"/>
    <property type="match status" value="1"/>
</dbReference>
<organism evidence="10 12">
    <name type="scientific">Methylacidiphilum kamchatkense Kam1</name>
    <dbReference type="NCBI Taxonomy" id="1202785"/>
    <lineage>
        <taxon>Bacteria</taxon>
        <taxon>Pseudomonadati</taxon>
        <taxon>Verrucomicrobiota</taxon>
        <taxon>Methylacidiphilae</taxon>
        <taxon>Methylacidiphilales</taxon>
        <taxon>Methylacidiphilaceae</taxon>
        <taxon>Methylacidiphilum (ex Ratnadevi et al. 2023)</taxon>
    </lineage>
</organism>
<evidence type="ECO:0000256" key="3">
    <source>
        <dbReference type="ARBA" id="ARBA00023235"/>
    </source>
</evidence>
<evidence type="ECO:0000256" key="7">
    <source>
        <dbReference type="RuleBase" id="RU003792"/>
    </source>
</evidence>
<feature type="domain" description="Pseudouridine synthase I TruA alpha/beta" evidence="8">
    <location>
        <begin position="13"/>
        <end position="107"/>
    </location>
</feature>
<dbReference type="OrthoDB" id="9811823at2"/>
<dbReference type="GO" id="GO:0160147">
    <property type="term" value="F:tRNA pseudouridine(38-40) synthase activity"/>
    <property type="evidence" value="ECO:0007669"/>
    <property type="project" value="UniProtKB-EC"/>
</dbReference>
<evidence type="ECO:0000256" key="2">
    <source>
        <dbReference type="ARBA" id="ARBA00022694"/>
    </source>
</evidence>
<feature type="domain" description="Pseudouridine synthase I TruA alpha/beta" evidence="8">
    <location>
        <begin position="147"/>
        <end position="250"/>
    </location>
</feature>
<comment type="catalytic activity">
    <reaction evidence="4 7">
        <text>uridine(38/39/40) in tRNA = pseudouridine(38/39/40) in tRNA</text>
        <dbReference type="Rhea" id="RHEA:22376"/>
        <dbReference type="Rhea" id="RHEA-COMP:10085"/>
        <dbReference type="Rhea" id="RHEA-COMP:10087"/>
        <dbReference type="ChEBI" id="CHEBI:65314"/>
        <dbReference type="ChEBI" id="CHEBI:65315"/>
        <dbReference type="EC" id="5.4.99.12"/>
    </reaction>
</comment>
<dbReference type="SUPFAM" id="SSF55120">
    <property type="entry name" value="Pseudouridine synthase"/>
    <property type="match status" value="1"/>
</dbReference>
<reference evidence="9 11" key="1">
    <citation type="submission" date="2014-08" db="EMBL/GenBank/DDBJ databases">
        <title>Methylacidiphilum kamchatkense strain Kam1 draft genome sequence.</title>
        <authorList>
            <person name="Birkeland N.-K."/>
            <person name="Erikstad H.A."/>
        </authorList>
    </citation>
    <scope>NUCLEOTIDE SEQUENCE [LARGE SCALE GENOMIC DNA]</scope>
    <source>
        <strain evidence="9 11">Kam1</strain>
    </source>
</reference>
<evidence type="ECO:0000313" key="11">
    <source>
        <dbReference type="Proteomes" id="UP000031594"/>
    </source>
</evidence>
<keyword evidence="2 4" id="KW-0819">tRNA processing</keyword>
<dbReference type="STRING" id="1202785.A946_06080"/>
<dbReference type="EC" id="5.4.99.12" evidence="4"/>
<keyword evidence="3 4" id="KW-0413">Isomerase</keyword>
<dbReference type="GO" id="GO:0003723">
    <property type="term" value="F:RNA binding"/>
    <property type="evidence" value="ECO:0007669"/>
    <property type="project" value="InterPro"/>
</dbReference>
<evidence type="ECO:0000313" key="10">
    <source>
        <dbReference type="EMBL" id="QDQ43276.1"/>
    </source>
</evidence>
<dbReference type="PIRSF" id="PIRSF001430">
    <property type="entry name" value="tRNA_psdUrid_synth"/>
    <property type="match status" value="1"/>
</dbReference>
<evidence type="ECO:0000256" key="6">
    <source>
        <dbReference type="PIRSR" id="PIRSR001430-2"/>
    </source>
</evidence>
<dbReference type="AlphaFoldDB" id="A0A0C1V417"/>
<dbReference type="PANTHER" id="PTHR11142:SF0">
    <property type="entry name" value="TRNA PSEUDOURIDINE SYNTHASE-LIKE 1"/>
    <property type="match status" value="1"/>
</dbReference>
<evidence type="ECO:0000256" key="1">
    <source>
        <dbReference type="ARBA" id="ARBA00009375"/>
    </source>
</evidence>
<comment type="similarity">
    <text evidence="1 4 7">Belongs to the tRNA pseudouridine synthase TruA family.</text>
</comment>
<dbReference type="Gene3D" id="3.30.70.580">
    <property type="entry name" value="Pseudouridine synthase I, catalytic domain, N-terminal subdomain"/>
    <property type="match status" value="1"/>
</dbReference>
<dbReference type="InterPro" id="IPR020095">
    <property type="entry name" value="PsdUridine_synth_TruA_C"/>
</dbReference>